<dbReference type="InterPro" id="IPR012677">
    <property type="entry name" value="Nucleotide-bd_a/b_plait_sf"/>
</dbReference>
<accession>A0A4W5K5P9</accession>
<dbReference type="SMART" id="SM00360">
    <property type="entry name" value="RRM"/>
    <property type="match status" value="1"/>
</dbReference>
<dbReference type="InterPro" id="IPR051485">
    <property type="entry name" value="SR-CTD_assoc_factor"/>
</dbReference>
<evidence type="ECO:0000259" key="2">
    <source>
        <dbReference type="PROSITE" id="PS50102"/>
    </source>
</evidence>
<dbReference type="PANTHER" id="PTHR23140:SF10">
    <property type="entry name" value="U2 SNRNP-ASSOCIATED SURP DOMAIN-CONTAINING"/>
    <property type="match status" value="1"/>
</dbReference>
<evidence type="ECO:0000313" key="4">
    <source>
        <dbReference type="Proteomes" id="UP000314982"/>
    </source>
</evidence>
<dbReference type="Proteomes" id="UP000314982">
    <property type="component" value="Unassembled WGS sequence"/>
</dbReference>
<dbReference type="PANTHER" id="PTHR23140">
    <property type="entry name" value="RNA PROCESSING PROTEIN LD23810P"/>
    <property type="match status" value="1"/>
</dbReference>
<dbReference type="AlphaFoldDB" id="A0A4W5K5P9"/>
<dbReference type="InterPro" id="IPR000504">
    <property type="entry name" value="RRM_dom"/>
</dbReference>
<dbReference type="PROSITE" id="PS50102">
    <property type="entry name" value="RRM"/>
    <property type="match status" value="1"/>
</dbReference>
<dbReference type="GO" id="GO:0003723">
    <property type="term" value="F:RNA binding"/>
    <property type="evidence" value="ECO:0007669"/>
    <property type="project" value="UniProtKB-UniRule"/>
</dbReference>
<feature type="domain" description="RRM" evidence="2">
    <location>
        <begin position="70"/>
        <end position="145"/>
    </location>
</feature>
<proteinExistence type="predicted"/>
<name>A0A4W5K5P9_9TELE</name>
<reference evidence="4" key="1">
    <citation type="submission" date="2018-06" db="EMBL/GenBank/DDBJ databases">
        <title>Genome assembly of Danube salmon.</title>
        <authorList>
            <person name="Macqueen D.J."/>
            <person name="Gundappa M.K."/>
        </authorList>
    </citation>
    <scope>NUCLEOTIDE SEQUENCE [LARGE SCALE GENOMIC DNA]</scope>
</reference>
<organism evidence="3 4">
    <name type="scientific">Hucho hucho</name>
    <name type="common">huchen</name>
    <dbReference type="NCBI Taxonomy" id="62062"/>
    <lineage>
        <taxon>Eukaryota</taxon>
        <taxon>Metazoa</taxon>
        <taxon>Chordata</taxon>
        <taxon>Craniata</taxon>
        <taxon>Vertebrata</taxon>
        <taxon>Euteleostomi</taxon>
        <taxon>Actinopterygii</taxon>
        <taxon>Neopterygii</taxon>
        <taxon>Teleostei</taxon>
        <taxon>Protacanthopterygii</taxon>
        <taxon>Salmoniformes</taxon>
        <taxon>Salmonidae</taxon>
        <taxon>Salmoninae</taxon>
        <taxon>Hucho</taxon>
    </lineage>
</organism>
<dbReference type="GO" id="GO:0005634">
    <property type="term" value="C:nucleus"/>
    <property type="evidence" value="ECO:0007669"/>
    <property type="project" value="TreeGrafter"/>
</dbReference>
<sequence>KSFSIGKTVVSKRTLSKKEQEEIKKKDERAAAEIYEEFLAAFEGGEGKVKAFVRGGIANATKGKKNQLKLEKKNMNEEMLCQEFGRYGPLASVKIMWPRTDEERARERNCGFVAFMNRRDAERALKNLNGKMMMNFEMKLGWGKGVPIPPHPIYIPPSMVENTLPPPPSGLPFNAQPRERLKNPNAALLPPPKNKEEFDKVTHRVWDVAVLGLLYRCFKYFGSPIRFNASRRSPIRINASRRSPIRFNASRRSLIPPSGLMLTDVAL</sequence>
<dbReference type="GeneTree" id="ENSGT00390000010687"/>
<dbReference type="InterPro" id="IPR035009">
    <property type="entry name" value="SR140_RRM"/>
</dbReference>
<dbReference type="InterPro" id="IPR035979">
    <property type="entry name" value="RBD_domain_sf"/>
</dbReference>
<dbReference type="Ensembl" id="ENSHHUT00000007539.1">
    <property type="protein sequence ID" value="ENSHHUP00000007319.1"/>
    <property type="gene ID" value="ENSHHUG00000004499.1"/>
</dbReference>
<reference evidence="3" key="3">
    <citation type="submission" date="2025-09" db="UniProtKB">
        <authorList>
            <consortium name="Ensembl"/>
        </authorList>
    </citation>
    <scope>IDENTIFICATION</scope>
</reference>
<evidence type="ECO:0000256" key="1">
    <source>
        <dbReference type="PROSITE-ProRule" id="PRU00176"/>
    </source>
</evidence>
<keyword evidence="4" id="KW-1185">Reference proteome</keyword>
<protein>
    <recommendedName>
        <fullName evidence="2">RRM domain-containing protein</fullName>
    </recommendedName>
</protein>
<dbReference type="CDD" id="cd12223">
    <property type="entry name" value="RRM_SR140"/>
    <property type="match status" value="1"/>
</dbReference>
<dbReference type="Pfam" id="PF00076">
    <property type="entry name" value="RRM_1"/>
    <property type="match status" value="1"/>
</dbReference>
<reference evidence="3" key="2">
    <citation type="submission" date="2025-08" db="UniProtKB">
        <authorList>
            <consortium name="Ensembl"/>
        </authorList>
    </citation>
    <scope>IDENTIFICATION</scope>
</reference>
<keyword evidence="1" id="KW-0694">RNA-binding</keyword>
<dbReference type="SUPFAM" id="SSF54928">
    <property type="entry name" value="RNA-binding domain, RBD"/>
    <property type="match status" value="1"/>
</dbReference>
<evidence type="ECO:0000313" key="3">
    <source>
        <dbReference type="Ensembl" id="ENSHHUP00000007319.1"/>
    </source>
</evidence>
<dbReference type="STRING" id="62062.ENSHHUP00000007319"/>
<dbReference type="Gene3D" id="3.30.70.330">
    <property type="match status" value="1"/>
</dbReference>